<dbReference type="EMBL" id="JAKOGI010000834">
    <property type="protein sequence ID" value="KAJ8430010.1"/>
    <property type="molecule type" value="Genomic_DNA"/>
</dbReference>
<dbReference type="PIRSF" id="PIRSF017811">
    <property type="entry name" value="CDK_inhib_pln"/>
    <property type="match status" value="1"/>
</dbReference>
<keyword evidence="4" id="KW-0131">Cell cycle</keyword>
<dbReference type="OrthoDB" id="9940972at2759"/>
<feature type="domain" description="Cyclin-dependent kinase inhibitor" evidence="6">
    <location>
        <begin position="180"/>
        <end position="223"/>
    </location>
</feature>
<gene>
    <name evidence="7" type="ORF">Cgig2_008449</name>
</gene>
<feature type="compositionally biased region" description="Basic and acidic residues" evidence="5">
    <location>
        <begin position="159"/>
        <end position="172"/>
    </location>
</feature>
<dbReference type="Proteomes" id="UP001153076">
    <property type="component" value="Unassembled WGS sequence"/>
</dbReference>
<dbReference type="PANTHER" id="PTHR46776">
    <property type="entry name" value="CYCLIN-DEPENDENT KINASE INHIBITOR 4-RELATED"/>
    <property type="match status" value="1"/>
</dbReference>
<name>A0A9Q1JS40_9CARY</name>
<reference evidence="7" key="1">
    <citation type="submission" date="2022-04" db="EMBL/GenBank/DDBJ databases">
        <title>Carnegiea gigantea Genome sequencing and assembly v2.</title>
        <authorList>
            <person name="Copetti D."/>
            <person name="Sanderson M.J."/>
            <person name="Burquez A."/>
            <person name="Wojciechowski M.F."/>
        </authorList>
    </citation>
    <scope>NUCLEOTIDE SEQUENCE</scope>
    <source>
        <strain evidence="7">SGP5-SGP5p</strain>
        <tissue evidence="7">Aerial part</tissue>
    </source>
</reference>
<evidence type="ECO:0000259" key="6">
    <source>
        <dbReference type="Pfam" id="PF02234"/>
    </source>
</evidence>
<accession>A0A9Q1JS40</accession>
<comment type="similarity">
    <text evidence="2">Belongs to the CDI family. ICK/KRP subfamily.</text>
</comment>
<evidence type="ECO:0000256" key="5">
    <source>
        <dbReference type="SAM" id="MobiDB-lite"/>
    </source>
</evidence>
<organism evidence="7 8">
    <name type="scientific">Carnegiea gigantea</name>
    <dbReference type="NCBI Taxonomy" id="171969"/>
    <lineage>
        <taxon>Eukaryota</taxon>
        <taxon>Viridiplantae</taxon>
        <taxon>Streptophyta</taxon>
        <taxon>Embryophyta</taxon>
        <taxon>Tracheophyta</taxon>
        <taxon>Spermatophyta</taxon>
        <taxon>Magnoliopsida</taxon>
        <taxon>eudicotyledons</taxon>
        <taxon>Gunneridae</taxon>
        <taxon>Pentapetalae</taxon>
        <taxon>Caryophyllales</taxon>
        <taxon>Cactineae</taxon>
        <taxon>Cactaceae</taxon>
        <taxon>Cactoideae</taxon>
        <taxon>Echinocereeae</taxon>
        <taxon>Carnegiea</taxon>
    </lineage>
</organism>
<sequence>MGRMLGKCKGAVGEIAAVGVRTRARAALAMAEATSSVSSSPAKKIRKVSPTTTTTKYDVHELKRRRRARVAPENSASCRLEEDAVVVVQTAANCSTTGELCSDFPASCCSSNDASSSYEVVKKRLEIIPDPEAESAETSPRCFDYHRTARREKRPGVAKSDDQDSPPRRPDAKSTVQIKMPSDSEIEDFFTAAEKDLQKRFTDKYNFDIVKDVPLEGRYEWVPINP</sequence>
<evidence type="ECO:0000256" key="3">
    <source>
        <dbReference type="ARBA" id="ARBA00023013"/>
    </source>
</evidence>
<dbReference type="InterPro" id="IPR044275">
    <property type="entry name" value="KRP"/>
</dbReference>
<dbReference type="AlphaFoldDB" id="A0A9Q1JS40"/>
<dbReference type="InterPro" id="IPR003175">
    <property type="entry name" value="CDI_dom"/>
</dbReference>
<evidence type="ECO:0000313" key="8">
    <source>
        <dbReference type="Proteomes" id="UP001153076"/>
    </source>
</evidence>
<feature type="region of interest" description="Disordered" evidence="5">
    <location>
        <begin position="131"/>
        <end position="176"/>
    </location>
</feature>
<dbReference type="GO" id="GO:0005654">
    <property type="term" value="C:nucleoplasm"/>
    <property type="evidence" value="ECO:0007669"/>
    <property type="project" value="UniProtKB-SubCell"/>
</dbReference>
<evidence type="ECO:0000256" key="1">
    <source>
        <dbReference type="ARBA" id="ARBA00004642"/>
    </source>
</evidence>
<evidence type="ECO:0000256" key="4">
    <source>
        <dbReference type="ARBA" id="ARBA00023306"/>
    </source>
</evidence>
<dbReference type="Pfam" id="PF02234">
    <property type="entry name" value="CDI"/>
    <property type="match status" value="1"/>
</dbReference>
<protein>
    <recommendedName>
        <fullName evidence="6">Cyclin-dependent kinase inhibitor domain-containing protein</fullName>
    </recommendedName>
</protein>
<dbReference type="Gene3D" id="4.10.365.10">
    <property type="entry name" value="p27"/>
    <property type="match status" value="1"/>
</dbReference>
<evidence type="ECO:0000256" key="2">
    <source>
        <dbReference type="ARBA" id="ARBA00010274"/>
    </source>
</evidence>
<comment type="subcellular location">
    <subcellularLocation>
        <location evidence="1">Nucleus</location>
        <location evidence="1">Nucleoplasm</location>
    </subcellularLocation>
</comment>
<proteinExistence type="inferred from homology"/>
<dbReference type="InterPro" id="IPR044898">
    <property type="entry name" value="CDI_dom_sf"/>
</dbReference>
<keyword evidence="8" id="KW-1185">Reference proteome</keyword>
<evidence type="ECO:0000313" key="7">
    <source>
        <dbReference type="EMBL" id="KAJ8430010.1"/>
    </source>
</evidence>
<comment type="caution">
    <text evidence="7">The sequence shown here is derived from an EMBL/GenBank/DDBJ whole genome shotgun (WGS) entry which is preliminary data.</text>
</comment>
<dbReference type="GO" id="GO:0004861">
    <property type="term" value="F:cyclin-dependent protein serine/threonine kinase inhibitor activity"/>
    <property type="evidence" value="ECO:0007669"/>
    <property type="project" value="InterPro"/>
</dbReference>
<dbReference type="GO" id="GO:0051726">
    <property type="term" value="P:regulation of cell cycle"/>
    <property type="evidence" value="ECO:0007669"/>
    <property type="project" value="InterPro"/>
</dbReference>
<keyword evidence="3" id="KW-0649">Protein kinase inhibitor</keyword>